<organism evidence="2 3">
    <name type="scientific">Silurus asotus</name>
    <name type="common">Amur catfish</name>
    <name type="synonym">Parasilurus asotus</name>
    <dbReference type="NCBI Taxonomy" id="30991"/>
    <lineage>
        <taxon>Eukaryota</taxon>
        <taxon>Metazoa</taxon>
        <taxon>Chordata</taxon>
        <taxon>Craniata</taxon>
        <taxon>Vertebrata</taxon>
        <taxon>Euteleostomi</taxon>
        <taxon>Actinopterygii</taxon>
        <taxon>Neopterygii</taxon>
        <taxon>Teleostei</taxon>
        <taxon>Ostariophysi</taxon>
        <taxon>Siluriformes</taxon>
        <taxon>Siluridae</taxon>
        <taxon>Silurus</taxon>
    </lineage>
</organism>
<feature type="region of interest" description="Disordered" evidence="1">
    <location>
        <begin position="1"/>
        <end position="28"/>
    </location>
</feature>
<sequence length="68" mass="7417">VLSVTEHKRQEGKDEGVVDADDGQDVSPAHRTVPQRVLICALPTHALHLLRVPAVWVNHTAYDHTGGC</sequence>
<dbReference type="AlphaFoldDB" id="A0AAD5AF54"/>
<keyword evidence="3" id="KW-1185">Reference proteome</keyword>
<dbReference type="Proteomes" id="UP001205998">
    <property type="component" value="Unassembled WGS sequence"/>
</dbReference>
<dbReference type="EMBL" id="MU558692">
    <property type="protein sequence ID" value="KAI5614437.1"/>
    <property type="molecule type" value="Genomic_DNA"/>
</dbReference>
<evidence type="ECO:0000313" key="2">
    <source>
        <dbReference type="EMBL" id="KAI5614437.1"/>
    </source>
</evidence>
<accession>A0AAD5AF54</accession>
<feature type="non-terminal residue" evidence="2">
    <location>
        <position position="1"/>
    </location>
</feature>
<comment type="caution">
    <text evidence="2">The sequence shown here is derived from an EMBL/GenBank/DDBJ whole genome shotgun (WGS) entry which is preliminary data.</text>
</comment>
<reference evidence="2" key="1">
    <citation type="submission" date="2018-07" db="EMBL/GenBank/DDBJ databases">
        <title>Comparative genomics of catfishes provides insights into carnivory and benthic adaptation.</title>
        <authorList>
            <person name="Zhang Y."/>
            <person name="Wang D."/>
            <person name="Peng Z."/>
            <person name="Zheng S."/>
            <person name="Shao F."/>
            <person name="Tao W."/>
        </authorList>
    </citation>
    <scope>NUCLEOTIDE SEQUENCE</scope>
    <source>
        <strain evidence="2">Chongqing</strain>
    </source>
</reference>
<proteinExistence type="predicted"/>
<feature type="compositionally biased region" description="Basic and acidic residues" evidence="1">
    <location>
        <begin position="1"/>
        <end position="16"/>
    </location>
</feature>
<evidence type="ECO:0000256" key="1">
    <source>
        <dbReference type="SAM" id="MobiDB-lite"/>
    </source>
</evidence>
<evidence type="ECO:0000313" key="3">
    <source>
        <dbReference type="Proteomes" id="UP001205998"/>
    </source>
</evidence>
<name>A0AAD5AF54_SILAS</name>
<feature type="non-terminal residue" evidence="2">
    <location>
        <position position="68"/>
    </location>
</feature>
<gene>
    <name evidence="2" type="ORF">C0J50_9024</name>
</gene>
<protein>
    <submittedName>
        <fullName evidence="2">Uncharacterized protein</fullName>
    </submittedName>
</protein>